<keyword evidence="1" id="KW-0547">Nucleotide-binding</keyword>
<dbReference type="AlphaFoldDB" id="A0A4S4NE98"/>
<dbReference type="Proteomes" id="UP000306602">
    <property type="component" value="Unassembled WGS sequence"/>
</dbReference>
<evidence type="ECO:0000256" key="3">
    <source>
        <dbReference type="ARBA" id="ARBA00022840"/>
    </source>
</evidence>
<keyword evidence="3" id="KW-0067">ATP-binding</keyword>
<dbReference type="RefSeq" id="WP_136462475.1">
    <property type="nucleotide sequence ID" value="NZ_SRKY01000002.1"/>
</dbReference>
<dbReference type="OrthoDB" id="9778567at2"/>
<evidence type="ECO:0000313" key="6">
    <source>
        <dbReference type="Proteomes" id="UP000306602"/>
    </source>
</evidence>
<dbReference type="GO" id="GO:0005524">
    <property type="term" value="F:ATP binding"/>
    <property type="evidence" value="ECO:0007669"/>
    <property type="project" value="UniProtKB-KW"/>
</dbReference>
<dbReference type="SMART" id="SM00796">
    <property type="entry name" value="AHS1"/>
    <property type="match status" value="1"/>
</dbReference>
<sequence length="243" mass="26037">MPDTPRIAAVGLIGLAVTFGDKMSDAANRAAIAFRAAVDAADWPEVTETASTLVSTFVAVDLIDTPFEDMQTRLQALLETRDWYAAGLPGGRKLWTLPMCFDDSRAPQIEEAARAAGLSKAEAVASLSGSRTRVITLGYAPGQPYLGTLDAAWDIPRQTDLTPRVPAGALVVAIRQFVLFTAAMPTGWRHVGQGAFRTFDPNRETPIVLTPGDEIRFAPITPAELDELERGDSLGGATWEALP</sequence>
<dbReference type="EMBL" id="SRKY01000002">
    <property type="protein sequence ID" value="THH36877.1"/>
    <property type="molecule type" value="Genomic_DNA"/>
</dbReference>
<organism evidence="5 6">
    <name type="scientific">Aliishimia ponticola</name>
    <dbReference type="NCBI Taxonomy" id="2499833"/>
    <lineage>
        <taxon>Bacteria</taxon>
        <taxon>Pseudomonadati</taxon>
        <taxon>Pseudomonadota</taxon>
        <taxon>Alphaproteobacteria</taxon>
        <taxon>Rhodobacterales</taxon>
        <taxon>Paracoccaceae</taxon>
        <taxon>Aliishimia</taxon>
    </lineage>
</organism>
<dbReference type="PANTHER" id="PTHR34698:SF2">
    <property type="entry name" value="5-OXOPROLINASE SUBUNIT B"/>
    <property type="match status" value="1"/>
</dbReference>
<dbReference type="InterPro" id="IPR029000">
    <property type="entry name" value="Cyclophilin-like_dom_sf"/>
</dbReference>
<comment type="caution">
    <text evidence="5">The sequence shown here is derived from an EMBL/GenBank/DDBJ whole genome shotgun (WGS) entry which is preliminary data.</text>
</comment>
<dbReference type="PANTHER" id="PTHR34698">
    <property type="entry name" value="5-OXOPROLINASE SUBUNIT B"/>
    <property type="match status" value="1"/>
</dbReference>
<evidence type="ECO:0000313" key="5">
    <source>
        <dbReference type="EMBL" id="THH36877.1"/>
    </source>
</evidence>
<evidence type="ECO:0000259" key="4">
    <source>
        <dbReference type="SMART" id="SM00796"/>
    </source>
</evidence>
<accession>A0A4S4NE98</accession>
<dbReference type="GO" id="GO:0016787">
    <property type="term" value="F:hydrolase activity"/>
    <property type="evidence" value="ECO:0007669"/>
    <property type="project" value="UniProtKB-KW"/>
</dbReference>
<dbReference type="InterPro" id="IPR010016">
    <property type="entry name" value="PxpB"/>
</dbReference>
<gene>
    <name evidence="5" type="ORF">E4Z66_08000</name>
</gene>
<protein>
    <submittedName>
        <fullName evidence="5">Carboxyltransferase domain-containing protein</fullName>
    </submittedName>
</protein>
<dbReference type="SUPFAM" id="SSF160467">
    <property type="entry name" value="PH0987 N-terminal domain-like"/>
    <property type="match status" value="1"/>
</dbReference>
<feature type="domain" description="Carboxyltransferase" evidence="4">
    <location>
        <begin position="5"/>
        <end position="209"/>
    </location>
</feature>
<dbReference type="Pfam" id="PF02682">
    <property type="entry name" value="CT_C_D"/>
    <property type="match status" value="1"/>
</dbReference>
<dbReference type="SUPFAM" id="SSF50891">
    <property type="entry name" value="Cyclophilin-like"/>
    <property type="match status" value="1"/>
</dbReference>
<evidence type="ECO:0000256" key="1">
    <source>
        <dbReference type="ARBA" id="ARBA00022741"/>
    </source>
</evidence>
<dbReference type="Gene3D" id="3.30.1360.40">
    <property type="match status" value="1"/>
</dbReference>
<name>A0A4S4NE98_9RHOB</name>
<keyword evidence="6" id="KW-1185">Reference proteome</keyword>
<dbReference type="GO" id="GO:0016740">
    <property type="term" value="F:transferase activity"/>
    <property type="evidence" value="ECO:0007669"/>
    <property type="project" value="UniProtKB-KW"/>
</dbReference>
<keyword evidence="2" id="KW-0378">Hydrolase</keyword>
<dbReference type="InterPro" id="IPR003833">
    <property type="entry name" value="CT_C_D"/>
</dbReference>
<reference evidence="5 6" key="1">
    <citation type="submission" date="2019-04" db="EMBL/GenBank/DDBJ databases">
        <title>Shimia ponticola sp. nov., isolated from seawater.</title>
        <authorList>
            <person name="Kim Y.-O."/>
            <person name="Yoon J.-H."/>
        </authorList>
    </citation>
    <scope>NUCLEOTIDE SEQUENCE [LARGE SCALE GENOMIC DNA]</scope>
    <source>
        <strain evidence="5 6">MYP11</strain>
    </source>
</reference>
<keyword evidence="5" id="KW-0808">Transferase</keyword>
<proteinExistence type="predicted"/>
<evidence type="ECO:0000256" key="2">
    <source>
        <dbReference type="ARBA" id="ARBA00022801"/>
    </source>
</evidence>
<dbReference type="Gene3D" id="2.40.100.10">
    <property type="entry name" value="Cyclophilin-like"/>
    <property type="match status" value="1"/>
</dbReference>